<name>A0AA36AHP6_OCTVU</name>
<dbReference type="InterPro" id="IPR036691">
    <property type="entry name" value="Endo/exonu/phosph_ase_sf"/>
</dbReference>
<dbReference type="AlphaFoldDB" id="A0AA36AHP6"/>
<evidence type="ECO:0000313" key="2">
    <source>
        <dbReference type="Proteomes" id="UP001162480"/>
    </source>
</evidence>
<evidence type="ECO:0000313" key="1">
    <source>
        <dbReference type="EMBL" id="CAI9716370.1"/>
    </source>
</evidence>
<reference evidence="1" key="1">
    <citation type="submission" date="2023-08" db="EMBL/GenBank/DDBJ databases">
        <authorList>
            <person name="Alioto T."/>
            <person name="Alioto T."/>
            <person name="Gomez Garrido J."/>
        </authorList>
    </citation>
    <scope>NUCLEOTIDE SEQUENCE</scope>
</reference>
<evidence type="ECO:0008006" key="3">
    <source>
        <dbReference type="Google" id="ProtNLM"/>
    </source>
</evidence>
<organism evidence="1 2">
    <name type="scientific">Octopus vulgaris</name>
    <name type="common">Common octopus</name>
    <dbReference type="NCBI Taxonomy" id="6645"/>
    <lineage>
        <taxon>Eukaryota</taxon>
        <taxon>Metazoa</taxon>
        <taxon>Spiralia</taxon>
        <taxon>Lophotrochozoa</taxon>
        <taxon>Mollusca</taxon>
        <taxon>Cephalopoda</taxon>
        <taxon>Coleoidea</taxon>
        <taxon>Octopodiformes</taxon>
        <taxon>Octopoda</taxon>
        <taxon>Incirrata</taxon>
        <taxon>Octopodidae</taxon>
        <taxon>Octopus</taxon>
    </lineage>
</organism>
<keyword evidence="2" id="KW-1185">Reference proteome</keyword>
<sequence length="81" mass="9315">MRLNNSMQKFRAAIEETPRADVVYILEDFNAKTGERAEADIVGKVGLGERNEAGDRLVQFCQEQNMRLTNTWLPYPHPFLC</sequence>
<proteinExistence type="predicted"/>
<dbReference type="EMBL" id="OX597814">
    <property type="protein sequence ID" value="CAI9716370.1"/>
    <property type="molecule type" value="Genomic_DNA"/>
</dbReference>
<accession>A0AA36AHP6</accession>
<dbReference type="Proteomes" id="UP001162480">
    <property type="component" value="Chromosome 1"/>
</dbReference>
<gene>
    <name evidence="1" type="ORF">OCTVUL_1B024556</name>
</gene>
<protein>
    <recommendedName>
        <fullName evidence="3">Craniofacial development protein 2-like</fullName>
    </recommendedName>
</protein>
<dbReference type="Gene3D" id="3.60.10.10">
    <property type="entry name" value="Endonuclease/exonuclease/phosphatase"/>
    <property type="match status" value="1"/>
</dbReference>